<dbReference type="Proteomes" id="UP000077266">
    <property type="component" value="Unassembled WGS sequence"/>
</dbReference>
<name>A0A166AJ72_EXIGL</name>
<dbReference type="InParanoid" id="A0A166AJ72"/>
<keyword evidence="3" id="KW-1185">Reference proteome</keyword>
<dbReference type="AlphaFoldDB" id="A0A166AJ72"/>
<sequence length="51" mass="5284">MRLIPAFVLLAFASLAMATPSPVHACPQFCIECDDGTTLCACAAQKGCPAK</sequence>
<evidence type="ECO:0000256" key="1">
    <source>
        <dbReference type="SAM" id="SignalP"/>
    </source>
</evidence>
<evidence type="ECO:0000313" key="3">
    <source>
        <dbReference type="Proteomes" id="UP000077266"/>
    </source>
</evidence>
<feature type="chain" id="PRO_5007870659" description="Extracellular membrane protein CFEM domain-containing protein" evidence="1">
    <location>
        <begin position="19"/>
        <end position="51"/>
    </location>
</feature>
<keyword evidence="1" id="KW-0732">Signal</keyword>
<gene>
    <name evidence="2" type="ORF">EXIGLDRAFT_718377</name>
</gene>
<organism evidence="2 3">
    <name type="scientific">Exidia glandulosa HHB12029</name>
    <dbReference type="NCBI Taxonomy" id="1314781"/>
    <lineage>
        <taxon>Eukaryota</taxon>
        <taxon>Fungi</taxon>
        <taxon>Dikarya</taxon>
        <taxon>Basidiomycota</taxon>
        <taxon>Agaricomycotina</taxon>
        <taxon>Agaricomycetes</taxon>
        <taxon>Auriculariales</taxon>
        <taxon>Exidiaceae</taxon>
        <taxon>Exidia</taxon>
    </lineage>
</organism>
<evidence type="ECO:0000313" key="2">
    <source>
        <dbReference type="EMBL" id="KZV92399.1"/>
    </source>
</evidence>
<reference evidence="2 3" key="1">
    <citation type="journal article" date="2016" name="Mol. Biol. Evol.">
        <title>Comparative Genomics of Early-Diverging Mushroom-Forming Fungi Provides Insights into the Origins of Lignocellulose Decay Capabilities.</title>
        <authorList>
            <person name="Nagy L.G."/>
            <person name="Riley R."/>
            <person name="Tritt A."/>
            <person name="Adam C."/>
            <person name="Daum C."/>
            <person name="Floudas D."/>
            <person name="Sun H."/>
            <person name="Yadav J.S."/>
            <person name="Pangilinan J."/>
            <person name="Larsson K.H."/>
            <person name="Matsuura K."/>
            <person name="Barry K."/>
            <person name="Labutti K."/>
            <person name="Kuo R."/>
            <person name="Ohm R.A."/>
            <person name="Bhattacharya S.S."/>
            <person name="Shirouzu T."/>
            <person name="Yoshinaga Y."/>
            <person name="Martin F.M."/>
            <person name="Grigoriev I.V."/>
            <person name="Hibbett D.S."/>
        </authorList>
    </citation>
    <scope>NUCLEOTIDE SEQUENCE [LARGE SCALE GENOMIC DNA]</scope>
    <source>
        <strain evidence="2 3">HHB12029</strain>
    </source>
</reference>
<evidence type="ECO:0008006" key="4">
    <source>
        <dbReference type="Google" id="ProtNLM"/>
    </source>
</evidence>
<accession>A0A166AJ72</accession>
<protein>
    <recommendedName>
        <fullName evidence="4">Extracellular membrane protein CFEM domain-containing protein</fullName>
    </recommendedName>
</protein>
<proteinExistence type="predicted"/>
<dbReference type="EMBL" id="KV426009">
    <property type="protein sequence ID" value="KZV92399.1"/>
    <property type="molecule type" value="Genomic_DNA"/>
</dbReference>
<feature type="signal peptide" evidence="1">
    <location>
        <begin position="1"/>
        <end position="18"/>
    </location>
</feature>